<keyword evidence="3" id="KW-1185">Reference proteome</keyword>
<keyword evidence="1 2" id="KW-0812">Transmembrane</keyword>
<dbReference type="GO" id="GO:0005634">
    <property type="term" value="C:nucleus"/>
    <property type="evidence" value="ECO:0007669"/>
    <property type="project" value="TreeGrafter"/>
</dbReference>
<dbReference type="RefSeq" id="XP_001010367.2">
    <property type="nucleotide sequence ID" value="XM_001010367.2"/>
</dbReference>
<dbReference type="Proteomes" id="UP000009168">
    <property type="component" value="Unassembled WGS sequence"/>
</dbReference>
<dbReference type="EMBL" id="GG662749">
    <property type="protein sequence ID" value="EAR90122.2"/>
    <property type="molecule type" value="Genomic_DNA"/>
</dbReference>
<proteinExistence type="predicted"/>
<feature type="transmembrane region" description="Helical" evidence="1">
    <location>
        <begin position="318"/>
        <end position="340"/>
    </location>
</feature>
<dbReference type="InParanoid" id="Q22YA2"/>
<dbReference type="PANTHER" id="PTHR31398:SF0">
    <property type="entry name" value="MEIOTIC NUCLEAR DIVISION PROTEIN 1 HOMOLOG"/>
    <property type="match status" value="1"/>
</dbReference>
<evidence type="ECO:0000313" key="3">
    <source>
        <dbReference type="Proteomes" id="UP000009168"/>
    </source>
</evidence>
<dbReference type="AlphaFoldDB" id="Q22YA2"/>
<name>Q22YA2_TETTS</name>
<feature type="transmembrane region" description="Helical" evidence="1">
    <location>
        <begin position="31"/>
        <end position="52"/>
    </location>
</feature>
<organism evidence="2 3">
    <name type="scientific">Tetrahymena thermophila (strain SB210)</name>
    <dbReference type="NCBI Taxonomy" id="312017"/>
    <lineage>
        <taxon>Eukaryota</taxon>
        <taxon>Sar</taxon>
        <taxon>Alveolata</taxon>
        <taxon>Ciliophora</taxon>
        <taxon>Intramacronucleata</taxon>
        <taxon>Oligohymenophorea</taxon>
        <taxon>Hymenostomatida</taxon>
        <taxon>Tetrahymenina</taxon>
        <taxon>Tetrahymenidae</taxon>
        <taxon>Tetrahymena</taxon>
    </lineage>
</organism>
<protein>
    <submittedName>
        <fullName evidence="2">Transmembrane protein, putative</fullName>
    </submittedName>
</protein>
<dbReference type="GeneID" id="7845870"/>
<reference evidence="3" key="1">
    <citation type="journal article" date="2006" name="PLoS Biol.">
        <title>Macronuclear genome sequence of the ciliate Tetrahymena thermophila, a model eukaryote.</title>
        <authorList>
            <person name="Eisen J.A."/>
            <person name="Coyne R.S."/>
            <person name="Wu M."/>
            <person name="Wu D."/>
            <person name="Thiagarajan M."/>
            <person name="Wortman J.R."/>
            <person name="Badger J.H."/>
            <person name="Ren Q."/>
            <person name="Amedeo P."/>
            <person name="Jones K.M."/>
            <person name="Tallon L.J."/>
            <person name="Delcher A.L."/>
            <person name="Salzberg S.L."/>
            <person name="Silva J.C."/>
            <person name="Haas B.J."/>
            <person name="Majoros W.H."/>
            <person name="Farzad M."/>
            <person name="Carlton J.M."/>
            <person name="Smith R.K. Jr."/>
            <person name="Garg J."/>
            <person name="Pearlman R.E."/>
            <person name="Karrer K.M."/>
            <person name="Sun L."/>
            <person name="Manning G."/>
            <person name="Elde N.C."/>
            <person name="Turkewitz A.P."/>
            <person name="Asai D.J."/>
            <person name="Wilkes D.E."/>
            <person name="Wang Y."/>
            <person name="Cai H."/>
            <person name="Collins K."/>
            <person name="Stewart B.A."/>
            <person name="Lee S.R."/>
            <person name="Wilamowska K."/>
            <person name="Weinberg Z."/>
            <person name="Ruzzo W.L."/>
            <person name="Wloga D."/>
            <person name="Gaertig J."/>
            <person name="Frankel J."/>
            <person name="Tsao C.-C."/>
            <person name="Gorovsky M.A."/>
            <person name="Keeling P.J."/>
            <person name="Waller R.F."/>
            <person name="Patron N.J."/>
            <person name="Cherry J.M."/>
            <person name="Stover N.A."/>
            <person name="Krieger C.J."/>
            <person name="del Toro C."/>
            <person name="Ryder H.F."/>
            <person name="Williamson S.C."/>
            <person name="Barbeau R.A."/>
            <person name="Hamilton E.P."/>
            <person name="Orias E."/>
        </authorList>
    </citation>
    <scope>NUCLEOTIDE SEQUENCE [LARGE SCALE GENOMIC DNA]</scope>
    <source>
        <strain evidence="3">SB210</strain>
    </source>
</reference>
<gene>
    <name evidence="2" type="ORF">TTHERM_00354690</name>
</gene>
<dbReference type="GO" id="GO:0007131">
    <property type="term" value="P:reciprocal meiotic recombination"/>
    <property type="evidence" value="ECO:0007669"/>
    <property type="project" value="TreeGrafter"/>
</dbReference>
<dbReference type="HOGENOM" id="CLU_009697_0_1_1"/>
<dbReference type="KEGG" id="tet:TTHERM_00354690"/>
<keyword evidence="1" id="KW-0472">Membrane</keyword>
<evidence type="ECO:0000313" key="2">
    <source>
        <dbReference type="EMBL" id="EAR90122.2"/>
    </source>
</evidence>
<evidence type="ECO:0000256" key="1">
    <source>
        <dbReference type="SAM" id="Phobius"/>
    </source>
</evidence>
<accession>Q22YA2</accession>
<dbReference type="PANTHER" id="PTHR31398">
    <property type="entry name" value="MEIOTIC NUCLEAR DIVISION PROTEIN 1 HOMOLOG"/>
    <property type="match status" value="1"/>
</dbReference>
<sequence>MSKIQDLFRSIDIYGQRIDINFQNKQVYKTIYGGAITFIIGIFFIVGCWFFGDQLINRRNPSVIFSERYVEQAQRINITSDNLIIMFGVSDKQSQLWVDPTIFQLRAVQQILQLNNNTQNGQYERKLISVNKTIKICDQSDIGIPEVYNYFSKLSLNKLFCFEKGQDLYMQGDFDAQQFAQLYVYIEKCQNNTSEVVCQPIDVINQKLQLINIDMFLSNTIIDPLNYSNPFSFRGMNQYSSASSVFPKELQLYYTNYYIQDDVGLLYTQKEEKHKFLFTGKQETTYFGDYNVLARILIRIQKTKENLMQRRYQKIQDVIAQMGGLLKILFLVGSFIVFPFSSLIMYKAIGDNIFLYKTTDYNQQPQNKIQIHQNNKVNLNDFSQMNLNLQNQLMQNSSKKINESNSNQLYQQQQQQQNSIYLINQNGKSSNKKITEKKQLVQQSTDKNLIQDNKQKKIKVIQQNEEQKTEQSSKINSYQSISYSFFDYFKSIFCFKKTLNDQKSQLVQNGINQVKKQLDVIYLINKLQEIDKLKSVLLDKDQIKLFDSIPKQITLIASQSQNPVKFHNLQECKSDSNKEIYDKSGKEKSFSYNKSQQNQENQQNQIVLQALQNIVKKQHLTQLDYRLFDMIDCVNFGDIQISQKQQNLLETKPIPANIPINSSTQIANFQSPKSLSDISQIKISLFQKTSTNSNQNKPEQSNTNNQINSNIFIYNQMSSKINQEEEVPQIRSNLEDETLNKFNNSQSNSILNQEVDLEISTQNFKELYLEESKAKYNPNTQFKFNTINSIKAMQNSKIFKQNFKQQ</sequence>
<keyword evidence="1" id="KW-1133">Transmembrane helix</keyword>